<evidence type="ECO:0000313" key="3">
    <source>
        <dbReference type="EMBL" id="GGI19410.1"/>
    </source>
</evidence>
<keyword evidence="4" id="KW-1185">Reference proteome</keyword>
<dbReference type="EMBL" id="BMDI01000001">
    <property type="protein sequence ID" value="GGI19410.1"/>
    <property type="molecule type" value="Genomic_DNA"/>
</dbReference>
<feature type="transmembrane region" description="Helical" evidence="1">
    <location>
        <begin position="6"/>
        <end position="30"/>
    </location>
</feature>
<gene>
    <name evidence="3" type="ORF">GCM10008066_18940</name>
</gene>
<dbReference type="InterPro" id="IPR003848">
    <property type="entry name" value="DUF218"/>
</dbReference>
<evidence type="ECO:0000259" key="2">
    <source>
        <dbReference type="Pfam" id="PF02698"/>
    </source>
</evidence>
<proteinExistence type="predicted"/>
<dbReference type="Gene3D" id="3.40.50.620">
    <property type="entry name" value="HUPs"/>
    <property type="match status" value="1"/>
</dbReference>
<name>A0A8J3F3I0_9BURK</name>
<dbReference type="InterPro" id="IPR014729">
    <property type="entry name" value="Rossmann-like_a/b/a_fold"/>
</dbReference>
<dbReference type="PANTHER" id="PTHR30336">
    <property type="entry name" value="INNER MEMBRANE PROTEIN, PROBABLE PERMEASE"/>
    <property type="match status" value="1"/>
</dbReference>
<dbReference type="Pfam" id="PF02698">
    <property type="entry name" value="DUF218"/>
    <property type="match status" value="1"/>
</dbReference>
<evidence type="ECO:0000313" key="4">
    <source>
        <dbReference type="Proteomes" id="UP000642180"/>
    </source>
</evidence>
<dbReference type="Proteomes" id="UP000642180">
    <property type="component" value="Unassembled WGS sequence"/>
</dbReference>
<keyword evidence="1" id="KW-1133">Transmembrane helix</keyword>
<dbReference type="GO" id="GO:0043164">
    <property type="term" value="P:Gram-negative-bacterium-type cell wall biogenesis"/>
    <property type="evidence" value="ECO:0007669"/>
    <property type="project" value="TreeGrafter"/>
</dbReference>
<dbReference type="RefSeq" id="WP_188380983.1">
    <property type="nucleotide sequence ID" value="NZ_BMDI01000001.1"/>
</dbReference>
<evidence type="ECO:0000256" key="1">
    <source>
        <dbReference type="SAM" id="Phobius"/>
    </source>
</evidence>
<dbReference type="AlphaFoldDB" id="A0A8J3F3I0"/>
<dbReference type="GO" id="GO:0005886">
    <property type="term" value="C:plasma membrane"/>
    <property type="evidence" value="ECO:0007669"/>
    <property type="project" value="TreeGrafter"/>
</dbReference>
<dbReference type="InterPro" id="IPR051599">
    <property type="entry name" value="Cell_Envelope_Assoc"/>
</dbReference>
<accession>A0A8J3F3I0</accession>
<comment type="caution">
    <text evidence="3">The sequence shown here is derived from an EMBL/GenBank/DDBJ whole genome shotgun (WGS) entry which is preliminary data.</text>
</comment>
<reference evidence="4" key="1">
    <citation type="journal article" date="2019" name="Int. J. Syst. Evol. Microbiol.">
        <title>The Global Catalogue of Microorganisms (GCM) 10K type strain sequencing project: providing services to taxonomists for standard genome sequencing and annotation.</title>
        <authorList>
            <consortium name="The Broad Institute Genomics Platform"/>
            <consortium name="The Broad Institute Genome Sequencing Center for Infectious Disease"/>
            <person name="Wu L."/>
            <person name="Ma J."/>
        </authorList>
    </citation>
    <scope>NUCLEOTIDE SEQUENCE [LARGE SCALE GENOMIC DNA]</scope>
    <source>
        <strain evidence="4">CCM 2767</strain>
    </source>
</reference>
<keyword evidence="1" id="KW-0812">Transmembrane</keyword>
<feature type="domain" description="DUF218" evidence="2">
    <location>
        <begin position="82"/>
        <end position="245"/>
    </location>
</feature>
<feature type="transmembrane region" description="Helical" evidence="1">
    <location>
        <begin position="42"/>
        <end position="64"/>
    </location>
</feature>
<protein>
    <recommendedName>
        <fullName evidence="2">DUF218 domain-containing protein</fullName>
    </recommendedName>
</protein>
<dbReference type="CDD" id="cd06259">
    <property type="entry name" value="YdcF-like"/>
    <property type="match status" value="1"/>
</dbReference>
<organism evidence="3 4">
    <name type="scientific">Oxalicibacterium faecigallinarum</name>
    <dbReference type="NCBI Taxonomy" id="573741"/>
    <lineage>
        <taxon>Bacteria</taxon>
        <taxon>Pseudomonadati</taxon>
        <taxon>Pseudomonadota</taxon>
        <taxon>Betaproteobacteria</taxon>
        <taxon>Burkholderiales</taxon>
        <taxon>Oxalobacteraceae</taxon>
        <taxon>Oxalicibacterium</taxon>
    </lineage>
</organism>
<dbReference type="PANTHER" id="PTHR30336:SF4">
    <property type="entry name" value="ENVELOPE BIOGENESIS FACTOR ELYC"/>
    <property type="match status" value="1"/>
</dbReference>
<dbReference type="GO" id="GO:0000270">
    <property type="term" value="P:peptidoglycan metabolic process"/>
    <property type="evidence" value="ECO:0007669"/>
    <property type="project" value="TreeGrafter"/>
</dbReference>
<keyword evidence="1" id="KW-0472">Membrane</keyword>
<sequence>MSTSWLINTLLGAVLLPPFNMLLLCGLGLLVQRRWPRFGMTLAVGSLLMLALLSTRPGAMLLAAPLENRHPALPLPYQGDAQAIVVLGGGRLANAPEYGHQDSPSSPTLRRMRYAAALHRGTGLPILVTGGQPDGAKESEAVIMARGLREDFGVPVKWLEGESDNTAENASQSADMLKKENVRRVLLVTDAMHMPRAVKIFERQGLQITPAPTAFYTVTPVLPGDFVPRTGWLVQSSYAMHEWIGILWYRLRYR</sequence>